<sequence>MSPDFVTHPTRGDTDSEYQIQTNASVCSGQISIKKDDLDLIPTLPYAYEERRTYSQIFHLLTEKEQDFLGNFRSNENLSKDLRALQFPKSLRFLEVDIPEAQTYHFLSFFNTTANISLVIRNTMNPIVDPDRPLAEIQLPTVKHVSIDFAVGEIDSRPLTLLKAFPNVESLRLSHDSDRASANIWKGCIPDLPKLREITLPWPQGERVHVYHLDGVEHGVKECLKNCEFKSLQSIELVKPGIERGSVIGKISREMDVTSQTRNWVFEWKDSSPDHSDLIPAPDGGHFGRVDLTSANFTVIGGFDNMEALPWC</sequence>
<evidence type="ECO:0000313" key="1">
    <source>
        <dbReference type="EMBL" id="KAK6348579.1"/>
    </source>
</evidence>
<evidence type="ECO:0000313" key="2">
    <source>
        <dbReference type="Proteomes" id="UP001313282"/>
    </source>
</evidence>
<accession>A0AAN8RJV9</accession>
<comment type="caution">
    <text evidence="1">The sequence shown here is derived from an EMBL/GenBank/DDBJ whole genome shotgun (WGS) entry which is preliminary data.</text>
</comment>
<proteinExistence type="predicted"/>
<dbReference type="AlphaFoldDB" id="A0AAN8RJV9"/>
<organism evidence="1 2">
    <name type="scientific">Orbilia javanica</name>
    <dbReference type="NCBI Taxonomy" id="47235"/>
    <lineage>
        <taxon>Eukaryota</taxon>
        <taxon>Fungi</taxon>
        <taxon>Dikarya</taxon>
        <taxon>Ascomycota</taxon>
        <taxon>Pezizomycotina</taxon>
        <taxon>Orbiliomycetes</taxon>
        <taxon>Orbiliales</taxon>
        <taxon>Orbiliaceae</taxon>
        <taxon>Orbilia</taxon>
    </lineage>
</organism>
<name>A0AAN8RJV9_9PEZI</name>
<reference evidence="1 2" key="1">
    <citation type="submission" date="2019-10" db="EMBL/GenBank/DDBJ databases">
        <authorList>
            <person name="Palmer J.M."/>
        </authorList>
    </citation>
    <scope>NUCLEOTIDE SEQUENCE [LARGE SCALE GENOMIC DNA]</scope>
    <source>
        <strain evidence="1 2">TWF718</strain>
    </source>
</reference>
<protein>
    <submittedName>
        <fullName evidence="1">Uncharacterized protein</fullName>
    </submittedName>
</protein>
<keyword evidence="2" id="KW-1185">Reference proteome</keyword>
<gene>
    <name evidence="1" type="ORF">TWF718_006367</name>
</gene>
<dbReference type="EMBL" id="JAVHNR010000003">
    <property type="protein sequence ID" value="KAK6348579.1"/>
    <property type="molecule type" value="Genomic_DNA"/>
</dbReference>
<dbReference type="Proteomes" id="UP001313282">
    <property type="component" value="Unassembled WGS sequence"/>
</dbReference>